<dbReference type="Proteomes" id="UP000597338">
    <property type="component" value="Unassembled WGS sequence"/>
</dbReference>
<keyword evidence="1" id="KW-1133">Transmembrane helix</keyword>
<gene>
    <name evidence="2" type="ORF">GCM10011386_27300</name>
</gene>
<feature type="transmembrane region" description="Helical" evidence="1">
    <location>
        <begin position="41"/>
        <end position="58"/>
    </location>
</feature>
<dbReference type="EMBL" id="BMIK01000009">
    <property type="protein sequence ID" value="GGC33669.1"/>
    <property type="molecule type" value="Genomic_DNA"/>
</dbReference>
<comment type="caution">
    <text evidence="2">The sequence shown here is derived from an EMBL/GenBank/DDBJ whole genome shotgun (WGS) entry which is preliminary data.</text>
</comment>
<evidence type="ECO:0000256" key="1">
    <source>
        <dbReference type="SAM" id="Phobius"/>
    </source>
</evidence>
<evidence type="ECO:0000313" key="3">
    <source>
        <dbReference type="Proteomes" id="UP000597338"/>
    </source>
</evidence>
<name>A0ABQ1M216_9SPHI</name>
<keyword evidence="3" id="KW-1185">Reference proteome</keyword>
<dbReference type="RefSeq" id="WP_188751614.1">
    <property type="nucleotide sequence ID" value="NZ_BMIK01000009.1"/>
</dbReference>
<keyword evidence="1" id="KW-0812">Transmembrane</keyword>
<organism evidence="2 3">
    <name type="scientific">Parapedobacter defluvii</name>
    <dbReference type="NCBI Taxonomy" id="2045106"/>
    <lineage>
        <taxon>Bacteria</taxon>
        <taxon>Pseudomonadati</taxon>
        <taxon>Bacteroidota</taxon>
        <taxon>Sphingobacteriia</taxon>
        <taxon>Sphingobacteriales</taxon>
        <taxon>Sphingobacteriaceae</taxon>
        <taxon>Parapedobacter</taxon>
    </lineage>
</organism>
<accession>A0ABQ1M216</accession>
<reference evidence="3" key="1">
    <citation type="journal article" date="2019" name="Int. J. Syst. Evol. Microbiol.">
        <title>The Global Catalogue of Microorganisms (GCM) 10K type strain sequencing project: providing services to taxonomists for standard genome sequencing and annotation.</title>
        <authorList>
            <consortium name="The Broad Institute Genomics Platform"/>
            <consortium name="The Broad Institute Genome Sequencing Center for Infectious Disease"/>
            <person name="Wu L."/>
            <person name="Ma J."/>
        </authorList>
    </citation>
    <scope>NUCLEOTIDE SEQUENCE [LARGE SCALE GENOMIC DNA]</scope>
    <source>
        <strain evidence="3">CGMCC 1.15342</strain>
    </source>
</reference>
<feature type="transmembrane region" description="Helical" evidence="1">
    <location>
        <begin position="15"/>
        <end position="35"/>
    </location>
</feature>
<evidence type="ECO:0000313" key="2">
    <source>
        <dbReference type="EMBL" id="GGC33669.1"/>
    </source>
</evidence>
<protein>
    <submittedName>
        <fullName evidence="2">Uncharacterized protein</fullName>
    </submittedName>
</protein>
<sequence length="200" mass="22684">MKEFTFKYNTGKGGVYFLAVFFGVPFGIFLPSFILMEYVPWVLWVSIPLGIGIIAYCVRKFIKEINSTDTIQVDDLGFTSNDYGRISYRDIQSIPPYGALQAPPPSMRIKLHNGKKLVWIFNPQSPKSQEDIAIFTEFREALLDHLKRQTQTAIAETQEQAVKPENVTAPPADVIEQLEKHKKDRNFIYCSIKSDSAGAD</sequence>
<proteinExistence type="predicted"/>
<keyword evidence="1" id="KW-0472">Membrane</keyword>